<keyword evidence="2" id="KW-0812">Transmembrane</keyword>
<gene>
    <name evidence="3" type="ORF">ACFQ4R_05820</name>
</gene>
<dbReference type="RefSeq" id="WP_125650436.1">
    <property type="nucleotide sequence ID" value="NZ_JBHTOH010000035.1"/>
</dbReference>
<name>A0ABW4BLK5_9LACO</name>
<sequence length="282" mass="30462">MVKKKETQGATPGKNKKPLLKRWWFWLIVIILVIAGLSSLGGNNTKDSATAKSEKVSSSSEDDDYDYDYEEDEEESDTSDEADSADDSENATVEVPTGYFGNSDVEDITVNGSGNNVSNKFTLKAGFAIITQKNTGSSNFIVDMKNGDGTDFKSLANEIGTFTGTTYIDVPTDGEYLFNVQSDGNWSFSISQRVAETSVNNTLQASGSGQQVVFMGIPEDGSYKLTATNTGDSNFIVSNGESKTLINEIGNYSGSQVQAIDEGTYAISVISNGNWTLKFEKM</sequence>
<evidence type="ECO:0000256" key="2">
    <source>
        <dbReference type="SAM" id="Phobius"/>
    </source>
</evidence>
<reference evidence="4" key="1">
    <citation type="journal article" date="2019" name="Int. J. Syst. Evol. Microbiol.">
        <title>The Global Catalogue of Microorganisms (GCM) 10K type strain sequencing project: providing services to taxonomists for standard genome sequencing and annotation.</title>
        <authorList>
            <consortium name="The Broad Institute Genomics Platform"/>
            <consortium name="The Broad Institute Genome Sequencing Center for Infectious Disease"/>
            <person name="Wu L."/>
            <person name="Ma J."/>
        </authorList>
    </citation>
    <scope>NUCLEOTIDE SEQUENCE [LARGE SCALE GENOMIC DNA]</scope>
    <source>
        <strain evidence="4">CCM 8937</strain>
    </source>
</reference>
<protein>
    <recommendedName>
        <fullName evidence="5">Cell surface protein</fullName>
    </recommendedName>
</protein>
<feature type="transmembrane region" description="Helical" evidence="2">
    <location>
        <begin position="23"/>
        <end position="42"/>
    </location>
</feature>
<dbReference type="Proteomes" id="UP001597191">
    <property type="component" value="Unassembled WGS sequence"/>
</dbReference>
<proteinExistence type="predicted"/>
<feature type="region of interest" description="Disordered" evidence="1">
    <location>
        <begin position="43"/>
        <end position="100"/>
    </location>
</feature>
<evidence type="ECO:0000313" key="3">
    <source>
        <dbReference type="EMBL" id="MFD1411117.1"/>
    </source>
</evidence>
<evidence type="ECO:0000313" key="4">
    <source>
        <dbReference type="Proteomes" id="UP001597191"/>
    </source>
</evidence>
<feature type="compositionally biased region" description="Acidic residues" evidence="1">
    <location>
        <begin position="60"/>
        <end position="89"/>
    </location>
</feature>
<keyword evidence="2" id="KW-0472">Membrane</keyword>
<evidence type="ECO:0000256" key="1">
    <source>
        <dbReference type="SAM" id="MobiDB-lite"/>
    </source>
</evidence>
<keyword evidence="2" id="KW-1133">Transmembrane helix</keyword>
<organism evidence="3 4">
    <name type="scientific">Lapidilactobacillus gannanensis</name>
    <dbReference type="NCBI Taxonomy" id="2486002"/>
    <lineage>
        <taxon>Bacteria</taxon>
        <taxon>Bacillati</taxon>
        <taxon>Bacillota</taxon>
        <taxon>Bacilli</taxon>
        <taxon>Lactobacillales</taxon>
        <taxon>Lactobacillaceae</taxon>
        <taxon>Lapidilactobacillus</taxon>
    </lineage>
</organism>
<evidence type="ECO:0008006" key="5">
    <source>
        <dbReference type="Google" id="ProtNLM"/>
    </source>
</evidence>
<keyword evidence="4" id="KW-1185">Reference proteome</keyword>
<dbReference type="EMBL" id="JBHTOH010000035">
    <property type="protein sequence ID" value="MFD1411117.1"/>
    <property type="molecule type" value="Genomic_DNA"/>
</dbReference>
<comment type="caution">
    <text evidence="3">The sequence shown here is derived from an EMBL/GenBank/DDBJ whole genome shotgun (WGS) entry which is preliminary data.</text>
</comment>
<accession>A0ABW4BLK5</accession>